<dbReference type="PANTHER" id="PTHR12350">
    <property type="entry name" value="HISTONE-LYSINE N-METHYLTRANSFERASE-RELATED"/>
    <property type="match status" value="1"/>
</dbReference>
<protein>
    <recommendedName>
        <fullName evidence="8">SET domain-containing protein</fullName>
    </recommendedName>
</protein>
<evidence type="ECO:0000259" key="4">
    <source>
        <dbReference type="PROSITE" id="PS50280"/>
    </source>
</evidence>
<keyword evidence="2" id="KW-0808">Transferase</keyword>
<reference evidence="6" key="1">
    <citation type="submission" date="2022-07" db="EMBL/GenBank/DDBJ databases">
        <title>Genome Sequence of Physisporinus lineatus.</title>
        <authorList>
            <person name="Buettner E."/>
        </authorList>
    </citation>
    <scope>NUCLEOTIDE SEQUENCE</scope>
    <source>
        <strain evidence="6">VT162</strain>
    </source>
</reference>
<dbReference type="InterPro" id="IPR053201">
    <property type="entry name" value="Flavunoidine_N-MTase"/>
</dbReference>
<evidence type="ECO:0000259" key="5">
    <source>
        <dbReference type="PROSITE" id="PS50868"/>
    </source>
</evidence>
<proteinExistence type="predicted"/>
<dbReference type="Gene3D" id="2.170.270.10">
    <property type="entry name" value="SET domain"/>
    <property type="match status" value="1"/>
</dbReference>
<keyword evidence="7" id="KW-1185">Reference proteome</keyword>
<sequence length="177" mass="19925">MSKSTQISTHPDLFVVETGLGEYSASLKALKTFEAGSTLASIDGVTNTHKAYTSVQFGSAPGQHISLNSDLVYANHSCEPSVYFDLSSPDRSRWHVRAARRIEKGEYITFFYPSTEWDMEQPFECRCGAKSCLRYIRGAKYLTWGELKARGFIAPWIRQCVRQRDAENSQELAAVKL</sequence>
<evidence type="ECO:0000256" key="3">
    <source>
        <dbReference type="ARBA" id="ARBA00022691"/>
    </source>
</evidence>
<dbReference type="EMBL" id="JANAWD010000041">
    <property type="protein sequence ID" value="KAJ3489644.1"/>
    <property type="molecule type" value="Genomic_DNA"/>
</dbReference>
<dbReference type="PANTHER" id="PTHR12350:SF19">
    <property type="entry name" value="SET DOMAIN-CONTAINING PROTEIN"/>
    <property type="match status" value="1"/>
</dbReference>
<dbReference type="GO" id="GO:0032259">
    <property type="term" value="P:methylation"/>
    <property type="evidence" value="ECO:0007669"/>
    <property type="project" value="UniProtKB-KW"/>
</dbReference>
<dbReference type="AlphaFoldDB" id="A0AAD5VBM6"/>
<dbReference type="PROSITE" id="PS50280">
    <property type="entry name" value="SET"/>
    <property type="match status" value="1"/>
</dbReference>
<keyword evidence="3" id="KW-0949">S-adenosyl-L-methionine</keyword>
<gene>
    <name evidence="6" type="ORF">NLI96_g1966</name>
</gene>
<dbReference type="InterPro" id="IPR003616">
    <property type="entry name" value="Post-SET_dom"/>
</dbReference>
<evidence type="ECO:0000313" key="7">
    <source>
        <dbReference type="Proteomes" id="UP001212997"/>
    </source>
</evidence>
<comment type="caution">
    <text evidence="6">The sequence shown here is derived from an EMBL/GenBank/DDBJ whole genome shotgun (WGS) entry which is preliminary data.</text>
</comment>
<feature type="domain" description="Post-SET" evidence="5">
    <location>
        <begin position="121"/>
        <end position="137"/>
    </location>
</feature>
<dbReference type="Proteomes" id="UP001212997">
    <property type="component" value="Unassembled WGS sequence"/>
</dbReference>
<dbReference type="InterPro" id="IPR001214">
    <property type="entry name" value="SET_dom"/>
</dbReference>
<evidence type="ECO:0008006" key="8">
    <source>
        <dbReference type="Google" id="ProtNLM"/>
    </source>
</evidence>
<feature type="domain" description="SET" evidence="4">
    <location>
        <begin position="3"/>
        <end position="113"/>
    </location>
</feature>
<organism evidence="6 7">
    <name type="scientific">Meripilus lineatus</name>
    <dbReference type="NCBI Taxonomy" id="2056292"/>
    <lineage>
        <taxon>Eukaryota</taxon>
        <taxon>Fungi</taxon>
        <taxon>Dikarya</taxon>
        <taxon>Basidiomycota</taxon>
        <taxon>Agaricomycotina</taxon>
        <taxon>Agaricomycetes</taxon>
        <taxon>Polyporales</taxon>
        <taxon>Meripilaceae</taxon>
        <taxon>Meripilus</taxon>
    </lineage>
</organism>
<evidence type="ECO:0000256" key="2">
    <source>
        <dbReference type="ARBA" id="ARBA00022679"/>
    </source>
</evidence>
<dbReference type="SUPFAM" id="SSF82199">
    <property type="entry name" value="SET domain"/>
    <property type="match status" value="1"/>
</dbReference>
<dbReference type="InterPro" id="IPR046341">
    <property type="entry name" value="SET_dom_sf"/>
</dbReference>
<dbReference type="PROSITE" id="PS50868">
    <property type="entry name" value="POST_SET"/>
    <property type="match status" value="1"/>
</dbReference>
<accession>A0AAD5VBM6</accession>
<dbReference type="Pfam" id="PF00856">
    <property type="entry name" value="SET"/>
    <property type="match status" value="1"/>
</dbReference>
<evidence type="ECO:0000313" key="6">
    <source>
        <dbReference type="EMBL" id="KAJ3489644.1"/>
    </source>
</evidence>
<evidence type="ECO:0000256" key="1">
    <source>
        <dbReference type="ARBA" id="ARBA00022603"/>
    </source>
</evidence>
<name>A0AAD5VBM6_9APHY</name>
<keyword evidence="1" id="KW-0489">Methyltransferase</keyword>
<dbReference type="GO" id="GO:0008168">
    <property type="term" value="F:methyltransferase activity"/>
    <property type="evidence" value="ECO:0007669"/>
    <property type="project" value="UniProtKB-KW"/>
</dbReference>